<dbReference type="InterPro" id="IPR001680">
    <property type="entry name" value="WD40_rpt"/>
</dbReference>
<protein>
    <submittedName>
        <fullName evidence="13">Dynein intermediate chain 1, axonemal</fullName>
    </submittedName>
</protein>
<dbReference type="FunFam" id="2.130.10.10:FF:000251">
    <property type="entry name" value="Dynein axonemal intermediate chain 1"/>
    <property type="match status" value="1"/>
</dbReference>
<feature type="region of interest" description="Disordered" evidence="12">
    <location>
        <begin position="31"/>
        <end position="73"/>
    </location>
</feature>
<evidence type="ECO:0000256" key="12">
    <source>
        <dbReference type="SAM" id="MobiDB-lite"/>
    </source>
</evidence>
<dbReference type="GO" id="GO:0045503">
    <property type="term" value="F:dynein light chain binding"/>
    <property type="evidence" value="ECO:0007669"/>
    <property type="project" value="TreeGrafter"/>
</dbReference>
<evidence type="ECO:0000256" key="1">
    <source>
        <dbReference type="ARBA" id="ARBA00004430"/>
    </source>
</evidence>
<keyword evidence="5" id="KW-0493">Microtubule</keyword>
<feature type="compositionally biased region" description="Basic and acidic residues" evidence="12">
    <location>
        <begin position="49"/>
        <end position="73"/>
    </location>
</feature>
<evidence type="ECO:0000256" key="8">
    <source>
        <dbReference type="ARBA" id="ARBA00023175"/>
    </source>
</evidence>
<evidence type="ECO:0000256" key="7">
    <source>
        <dbReference type="ARBA" id="ARBA00023017"/>
    </source>
</evidence>
<feature type="repeat" description="WD" evidence="11">
    <location>
        <begin position="333"/>
        <end position="366"/>
    </location>
</feature>
<evidence type="ECO:0000256" key="6">
    <source>
        <dbReference type="ARBA" id="ARBA00022737"/>
    </source>
</evidence>
<comment type="subcellular location">
    <subcellularLocation>
        <location evidence="1">Cytoplasm</location>
        <location evidence="1">Cytoskeleton</location>
        <location evidence="1">Cilium axoneme</location>
    </subcellularLocation>
</comment>
<reference evidence="13" key="1">
    <citation type="submission" date="2023-03" db="EMBL/GenBank/DDBJ databases">
        <authorList>
            <person name="Steffen K."/>
            <person name="Cardenas P."/>
        </authorList>
    </citation>
    <scope>NUCLEOTIDE SEQUENCE</scope>
</reference>
<feature type="region of interest" description="Disordered" evidence="12">
    <location>
        <begin position="491"/>
        <end position="510"/>
    </location>
</feature>
<keyword evidence="10" id="KW-0966">Cell projection</keyword>
<feature type="compositionally biased region" description="Pro residues" evidence="12">
    <location>
        <begin position="500"/>
        <end position="510"/>
    </location>
</feature>
<evidence type="ECO:0000256" key="2">
    <source>
        <dbReference type="ARBA" id="ARBA00011059"/>
    </source>
</evidence>
<keyword evidence="8" id="KW-0505">Motor protein</keyword>
<evidence type="ECO:0000313" key="13">
    <source>
        <dbReference type="EMBL" id="CAI7994796.1"/>
    </source>
</evidence>
<dbReference type="GO" id="GO:0036158">
    <property type="term" value="P:outer dynein arm assembly"/>
    <property type="evidence" value="ECO:0007669"/>
    <property type="project" value="TreeGrafter"/>
</dbReference>
<keyword evidence="4 11" id="KW-0853">WD repeat</keyword>
<name>A0AA35QX78_GEOBA</name>
<dbReference type="Pfam" id="PF00400">
    <property type="entry name" value="WD40"/>
    <property type="match status" value="4"/>
</dbReference>
<proteinExistence type="inferred from homology"/>
<dbReference type="SMART" id="SM00320">
    <property type="entry name" value="WD40"/>
    <property type="match status" value="6"/>
</dbReference>
<keyword evidence="3" id="KW-0963">Cytoplasm</keyword>
<evidence type="ECO:0000256" key="3">
    <source>
        <dbReference type="ARBA" id="ARBA00022490"/>
    </source>
</evidence>
<keyword evidence="9" id="KW-0206">Cytoskeleton</keyword>
<dbReference type="GO" id="GO:0036157">
    <property type="term" value="C:outer dynein arm"/>
    <property type="evidence" value="ECO:0007669"/>
    <property type="project" value="TreeGrafter"/>
</dbReference>
<dbReference type="Proteomes" id="UP001174909">
    <property type="component" value="Unassembled WGS sequence"/>
</dbReference>
<comment type="caution">
    <text evidence="13">The sequence shown here is derived from an EMBL/GenBank/DDBJ whole genome shotgun (WGS) entry which is preliminary data.</text>
</comment>
<dbReference type="AlphaFoldDB" id="A0AA35QX78"/>
<evidence type="ECO:0000256" key="5">
    <source>
        <dbReference type="ARBA" id="ARBA00022701"/>
    </source>
</evidence>
<dbReference type="PROSITE" id="PS50294">
    <property type="entry name" value="WD_REPEATS_REGION"/>
    <property type="match status" value="1"/>
</dbReference>
<dbReference type="InterPro" id="IPR050687">
    <property type="entry name" value="Dynein_IC"/>
</dbReference>
<comment type="similarity">
    <text evidence="2">Belongs to the dynein intermediate chain family.</text>
</comment>
<evidence type="ECO:0000313" key="14">
    <source>
        <dbReference type="Proteomes" id="UP001174909"/>
    </source>
</evidence>
<organism evidence="13 14">
    <name type="scientific">Geodia barretti</name>
    <name type="common">Barrett's horny sponge</name>
    <dbReference type="NCBI Taxonomy" id="519541"/>
    <lineage>
        <taxon>Eukaryota</taxon>
        <taxon>Metazoa</taxon>
        <taxon>Porifera</taxon>
        <taxon>Demospongiae</taxon>
        <taxon>Heteroscleromorpha</taxon>
        <taxon>Tetractinellida</taxon>
        <taxon>Astrophorina</taxon>
        <taxon>Geodiidae</taxon>
        <taxon>Geodia</taxon>
    </lineage>
</organism>
<dbReference type="Gene3D" id="2.130.10.10">
    <property type="entry name" value="YVTN repeat-like/Quinoprotein amine dehydrogenase"/>
    <property type="match status" value="2"/>
</dbReference>
<sequence>MTEPPPRAAFSATANQMEIFDAYVEELTRQEAAKEKKGGKGGGGGGGGEGRKGKGEKTEEKRSGDIQSGEAEKVARAAKVMERMVNQNTYDDISQDFKYYEDAGDDYKEGRGTLLPLWRFRYDKARKMAVTALAWSPLYSDLFAVGHGSYDFNNQSGGGIICLHSLKNPSFPEFIFSTGCGVMCLDIHPEHPHLLAAGLYDGTVAVYNLILTERDQPVFRSTVDTGKHTDPVWQVCWQKNDMEGNINFYSVSADGRVVIWRLIKNELQWEDVVQVSLPGEMTEGVEGTRNNVISSGTCIGFNPFLEHLFLVGSESGHVYTCSKAYTKHFLNVTKNHHMAVHALRWNPFHQNVFASCGADWTVRIWDHTLSDPMFSYDLNSVVGDVAWSPFSSTVFAAVTADGKVHVFDLSVNKYESLCVQSVIQKKKTRLTHVAFNPVHPLLCVGDDRGTVLCLKLSPNLRKALREKNKTNESEKAKMEKLIQFVREPLLELQTSSGGKHPPPTPPAITT</sequence>
<keyword evidence="14" id="KW-1185">Reference proteome</keyword>
<evidence type="ECO:0000256" key="4">
    <source>
        <dbReference type="ARBA" id="ARBA00022574"/>
    </source>
</evidence>
<dbReference type="PROSITE" id="PS50082">
    <property type="entry name" value="WD_REPEATS_2"/>
    <property type="match status" value="1"/>
</dbReference>
<evidence type="ECO:0000256" key="9">
    <source>
        <dbReference type="ARBA" id="ARBA00023212"/>
    </source>
</evidence>
<accession>A0AA35QX78</accession>
<dbReference type="SUPFAM" id="SSF50978">
    <property type="entry name" value="WD40 repeat-like"/>
    <property type="match status" value="1"/>
</dbReference>
<dbReference type="GO" id="GO:0045504">
    <property type="term" value="F:dynein heavy chain binding"/>
    <property type="evidence" value="ECO:0007669"/>
    <property type="project" value="TreeGrafter"/>
</dbReference>
<dbReference type="InterPro" id="IPR015943">
    <property type="entry name" value="WD40/YVTN_repeat-like_dom_sf"/>
</dbReference>
<dbReference type="GO" id="GO:0005874">
    <property type="term" value="C:microtubule"/>
    <property type="evidence" value="ECO:0007669"/>
    <property type="project" value="UniProtKB-KW"/>
</dbReference>
<keyword evidence="7" id="KW-0243">Dynein</keyword>
<keyword evidence="6" id="KW-0677">Repeat</keyword>
<dbReference type="InterPro" id="IPR036322">
    <property type="entry name" value="WD40_repeat_dom_sf"/>
</dbReference>
<dbReference type="PANTHER" id="PTHR12442">
    <property type="entry name" value="DYNEIN INTERMEDIATE CHAIN"/>
    <property type="match status" value="1"/>
</dbReference>
<dbReference type="PANTHER" id="PTHR12442:SF11">
    <property type="entry name" value="DYNEIN AXONEMAL INTERMEDIATE CHAIN 1"/>
    <property type="match status" value="1"/>
</dbReference>
<gene>
    <name evidence="13" type="ORF">GBAR_LOCUS1555</name>
</gene>
<dbReference type="EMBL" id="CASHTH010000230">
    <property type="protein sequence ID" value="CAI7994796.1"/>
    <property type="molecule type" value="Genomic_DNA"/>
</dbReference>
<evidence type="ECO:0000256" key="10">
    <source>
        <dbReference type="ARBA" id="ARBA00023273"/>
    </source>
</evidence>
<dbReference type="GO" id="GO:0003341">
    <property type="term" value="P:cilium movement"/>
    <property type="evidence" value="ECO:0007669"/>
    <property type="project" value="TreeGrafter"/>
</dbReference>
<evidence type="ECO:0000256" key="11">
    <source>
        <dbReference type="PROSITE-ProRule" id="PRU00221"/>
    </source>
</evidence>